<dbReference type="CDD" id="cd05387">
    <property type="entry name" value="BY-kinase"/>
    <property type="match status" value="1"/>
</dbReference>
<evidence type="ECO:0000256" key="8">
    <source>
        <dbReference type="ARBA" id="ARBA00051245"/>
    </source>
</evidence>
<dbReference type="EC" id="2.7.10.2" evidence="2"/>
<evidence type="ECO:0000313" key="10">
    <source>
        <dbReference type="EMBL" id="RGB76307.1"/>
    </source>
</evidence>
<dbReference type="NCBIfam" id="TIGR01007">
    <property type="entry name" value="eps_fam"/>
    <property type="match status" value="1"/>
</dbReference>
<evidence type="ECO:0000259" key="9">
    <source>
        <dbReference type="Pfam" id="PF13614"/>
    </source>
</evidence>
<name>A0A3E2TI28_9FIRM</name>
<dbReference type="InterPro" id="IPR050445">
    <property type="entry name" value="Bact_polysacc_biosynth/exp"/>
</dbReference>
<dbReference type="InterPro" id="IPR005702">
    <property type="entry name" value="Wzc-like_C"/>
</dbReference>
<dbReference type="PANTHER" id="PTHR32309:SF13">
    <property type="entry name" value="FERRIC ENTEROBACTIN TRANSPORT PROTEIN FEPE"/>
    <property type="match status" value="1"/>
</dbReference>
<dbReference type="AlphaFoldDB" id="A0A3E2TI28"/>
<dbReference type="EMBL" id="QVEP01000040">
    <property type="protein sequence ID" value="RGB76307.1"/>
    <property type="molecule type" value="Genomic_DNA"/>
</dbReference>
<dbReference type="Proteomes" id="UP000260773">
    <property type="component" value="Unassembled WGS sequence"/>
</dbReference>
<dbReference type="Pfam" id="PF13614">
    <property type="entry name" value="AAA_31"/>
    <property type="match status" value="1"/>
</dbReference>
<dbReference type="SUPFAM" id="SSF52540">
    <property type="entry name" value="P-loop containing nucleoside triphosphate hydrolases"/>
    <property type="match status" value="1"/>
</dbReference>
<sequence>MNSINLTRIDDGEAVSEYYKQLRTNIYFCGQDKQCIAFTSSFPNEGKSTVVFNLCKALAEDGKRVILLDADLRKSVLYNRCMPDQEVKGLSHYLAGFVPLNDVICKTNIKNMYMAFAGLNAPNPAELLGNPKFKAAIEAMKKSFNYIIVDCAPIGAVIDAAVVAKSVDGMVMVIEQKKVSRRMAQKMKEQLEASGCPLLGVVLNKVKISENKSYGGYGQYYGHYGKYGEY</sequence>
<evidence type="ECO:0000256" key="7">
    <source>
        <dbReference type="ARBA" id="ARBA00023137"/>
    </source>
</evidence>
<evidence type="ECO:0000256" key="4">
    <source>
        <dbReference type="ARBA" id="ARBA00022741"/>
    </source>
</evidence>
<comment type="catalytic activity">
    <reaction evidence="8">
        <text>L-tyrosyl-[protein] + ATP = O-phospho-L-tyrosyl-[protein] + ADP + H(+)</text>
        <dbReference type="Rhea" id="RHEA:10596"/>
        <dbReference type="Rhea" id="RHEA-COMP:10136"/>
        <dbReference type="Rhea" id="RHEA-COMP:20101"/>
        <dbReference type="ChEBI" id="CHEBI:15378"/>
        <dbReference type="ChEBI" id="CHEBI:30616"/>
        <dbReference type="ChEBI" id="CHEBI:46858"/>
        <dbReference type="ChEBI" id="CHEBI:61978"/>
        <dbReference type="ChEBI" id="CHEBI:456216"/>
        <dbReference type="EC" id="2.7.10.2"/>
    </reaction>
</comment>
<accession>A0A3E2TI28</accession>
<keyword evidence="4" id="KW-0547">Nucleotide-binding</keyword>
<evidence type="ECO:0000256" key="3">
    <source>
        <dbReference type="ARBA" id="ARBA00022679"/>
    </source>
</evidence>
<dbReference type="RefSeq" id="WP_117528856.1">
    <property type="nucleotide sequence ID" value="NZ_JAQENQ010000010.1"/>
</dbReference>
<evidence type="ECO:0000256" key="1">
    <source>
        <dbReference type="ARBA" id="ARBA00007316"/>
    </source>
</evidence>
<dbReference type="Gene3D" id="3.40.50.300">
    <property type="entry name" value="P-loop containing nucleotide triphosphate hydrolases"/>
    <property type="match status" value="1"/>
</dbReference>
<keyword evidence="3 10" id="KW-0808">Transferase</keyword>
<keyword evidence="7" id="KW-0829">Tyrosine-protein kinase</keyword>
<evidence type="ECO:0000313" key="11">
    <source>
        <dbReference type="Proteomes" id="UP000260773"/>
    </source>
</evidence>
<keyword evidence="5 10" id="KW-0418">Kinase</keyword>
<feature type="domain" description="AAA" evidence="9">
    <location>
        <begin position="45"/>
        <end position="181"/>
    </location>
</feature>
<evidence type="ECO:0000256" key="5">
    <source>
        <dbReference type="ARBA" id="ARBA00022777"/>
    </source>
</evidence>
<evidence type="ECO:0000256" key="2">
    <source>
        <dbReference type="ARBA" id="ARBA00011903"/>
    </source>
</evidence>
<keyword evidence="6" id="KW-0067">ATP-binding</keyword>
<dbReference type="GO" id="GO:0005524">
    <property type="term" value="F:ATP binding"/>
    <property type="evidence" value="ECO:0007669"/>
    <property type="project" value="UniProtKB-KW"/>
</dbReference>
<dbReference type="InterPro" id="IPR025669">
    <property type="entry name" value="AAA_dom"/>
</dbReference>
<dbReference type="GO" id="GO:0005886">
    <property type="term" value="C:plasma membrane"/>
    <property type="evidence" value="ECO:0007669"/>
    <property type="project" value="TreeGrafter"/>
</dbReference>
<protein>
    <recommendedName>
        <fullName evidence="2">non-specific protein-tyrosine kinase</fullName>
        <ecNumber evidence="2">2.7.10.2</ecNumber>
    </recommendedName>
</protein>
<dbReference type="InterPro" id="IPR027417">
    <property type="entry name" value="P-loop_NTPase"/>
</dbReference>
<dbReference type="GO" id="GO:0004715">
    <property type="term" value="F:non-membrane spanning protein tyrosine kinase activity"/>
    <property type="evidence" value="ECO:0007669"/>
    <property type="project" value="UniProtKB-EC"/>
</dbReference>
<proteinExistence type="inferred from homology"/>
<organism evidence="10 11">
    <name type="scientific">Coprococcus catus</name>
    <dbReference type="NCBI Taxonomy" id="116085"/>
    <lineage>
        <taxon>Bacteria</taxon>
        <taxon>Bacillati</taxon>
        <taxon>Bacillota</taxon>
        <taxon>Clostridia</taxon>
        <taxon>Lachnospirales</taxon>
        <taxon>Lachnospiraceae</taxon>
        <taxon>Coprococcus</taxon>
    </lineage>
</organism>
<evidence type="ECO:0000256" key="6">
    <source>
        <dbReference type="ARBA" id="ARBA00022840"/>
    </source>
</evidence>
<gene>
    <name evidence="10" type="ORF">DW070_13295</name>
</gene>
<comment type="caution">
    <text evidence="10">The sequence shown here is derived from an EMBL/GenBank/DDBJ whole genome shotgun (WGS) entry which is preliminary data.</text>
</comment>
<reference evidence="10 11" key="1">
    <citation type="submission" date="2018-08" db="EMBL/GenBank/DDBJ databases">
        <title>A genome reference for cultivated species of the human gut microbiota.</title>
        <authorList>
            <person name="Zou Y."/>
            <person name="Xue W."/>
            <person name="Luo G."/>
        </authorList>
    </citation>
    <scope>NUCLEOTIDE SEQUENCE [LARGE SCALE GENOMIC DNA]</scope>
    <source>
        <strain evidence="10 11">AF45-17</strain>
    </source>
</reference>
<comment type="similarity">
    <text evidence="1">Belongs to the CpsD/CapB family.</text>
</comment>
<dbReference type="PANTHER" id="PTHR32309">
    <property type="entry name" value="TYROSINE-PROTEIN KINASE"/>
    <property type="match status" value="1"/>
</dbReference>